<dbReference type="Proteomes" id="UP000323136">
    <property type="component" value="Unassembled WGS sequence"/>
</dbReference>
<evidence type="ECO:0000259" key="1">
    <source>
        <dbReference type="Pfam" id="PF00534"/>
    </source>
</evidence>
<evidence type="ECO:0000313" key="4">
    <source>
        <dbReference type="Proteomes" id="UP000323136"/>
    </source>
</evidence>
<dbReference type="Pfam" id="PF13439">
    <property type="entry name" value="Glyco_transf_4"/>
    <property type="match status" value="1"/>
</dbReference>
<gene>
    <name evidence="3" type="ORF">C7447_101504</name>
</gene>
<dbReference type="AlphaFoldDB" id="A0A5S5DVE2"/>
<proteinExistence type="predicted"/>
<evidence type="ECO:0000259" key="2">
    <source>
        <dbReference type="Pfam" id="PF13439"/>
    </source>
</evidence>
<dbReference type="Gene3D" id="3.40.50.2000">
    <property type="entry name" value="Glycogen Phosphorylase B"/>
    <property type="match status" value="2"/>
</dbReference>
<name>A0A5S5DVE2_9FLAO</name>
<keyword evidence="3" id="KW-0808">Transferase</keyword>
<sequence length="382" mass="43577">MSTKIIGMIKIVHIAKPIGGVGVYIQLLSKYLNANKYLNIIVCNEKDNNIELKNSVGEELEKYHINIQREISIINDIKVLIKLIRVLKRIKPNLIHCHSAKAGILGRLAGIYLKIPVLYTPHAFSYLSTESKLKAIFYKFVEKLFRLTPAKTLACSQSEYKRAIKDLKFQKNKVLLWNNSVEETTIKTKSKLPEKLPSQFICTIGRPSYQKNTELLINAIHMAKKSIKNIHLVILGVGLYSPSLEYIKNQIKKLDLDSNITLVEWLPREESLSILQKSLFYISSSRYEGLPYAAIEALMLSKACVLTNIDGNKDLVEDTKNGFLVGENEVELATAIVRLYYNTELLDKMSVASKQKFILEFDIKNNIQVLEKIYTKEVNIEK</sequence>
<dbReference type="InterPro" id="IPR028098">
    <property type="entry name" value="Glyco_trans_4-like_N"/>
</dbReference>
<dbReference type="SUPFAM" id="SSF53756">
    <property type="entry name" value="UDP-Glycosyltransferase/glycogen phosphorylase"/>
    <property type="match status" value="1"/>
</dbReference>
<dbReference type="InterPro" id="IPR001296">
    <property type="entry name" value="Glyco_trans_1"/>
</dbReference>
<dbReference type="Pfam" id="PF00534">
    <property type="entry name" value="Glycos_transf_1"/>
    <property type="match status" value="1"/>
</dbReference>
<feature type="domain" description="Glycosyl transferase family 1" evidence="1">
    <location>
        <begin position="188"/>
        <end position="355"/>
    </location>
</feature>
<protein>
    <submittedName>
        <fullName evidence="3">Glycosyltransferase involved in cell wall biosynthesis</fullName>
    </submittedName>
</protein>
<dbReference type="OrthoDB" id="9806653at2"/>
<reference evidence="3 4" key="1">
    <citation type="submission" date="2019-07" db="EMBL/GenBank/DDBJ databases">
        <title>Genomic Encyclopedia of Type Strains, Phase IV (KMG-IV): sequencing the most valuable type-strain genomes for metagenomic binning, comparative biology and taxonomic classification.</title>
        <authorList>
            <person name="Goeker M."/>
        </authorList>
    </citation>
    <scope>NUCLEOTIDE SEQUENCE [LARGE SCALE GENOMIC DNA]</scope>
    <source>
        <strain evidence="3 4">DSM 18961</strain>
    </source>
</reference>
<dbReference type="EMBL" id="VNIA01000001">
    <property type="protein sequence ID" value="TYP99897.1"/>
    <property type="molecule type" value="Genomic_DNA"/>
</dbReference>
<dbReference type="GO" id="GO:0016757">
    <property type="term" value="F:glycosyltransferase activity"/>
    <property type="evidence" value="ECO:0007669"/>
    <property type="project" value="InterPro"/>
</dbReference>
<evidence type="ECO:0000313" key="3">
    <source>
        <dbReference type="EMBL" id="TYP99897.1"/>
    </source>
</evidence>
<keyword evidence="4" id="KW-1185">Reference proteome</keyword>
<dbReference type="PANTHER" id="PTHR45947">
    <property type="entry name" value="SULFOQUINOVOSYL TRANSFERASE SQD2"/>
    <property type="match status" value="1"/>
</dbReference>
<comment type="caution">
    <text evidence="3">The sequence shown here is derived from an EMBL/GenBank/DDBJ whole genome shotgun (WGS) entry which is preliminary data.</text>
</comment>
<organism evidence="3 4">
    <name type="scientific">Tenacibaculum adriaticum</name>
    <dbReference type="NCBI Taxonomy" id="413713"/>
    <lineage>
        <taxon>Bacteria</taxon>
        <taxon>Pseudomonadati</taxon>
        <taxon>Bacteroidota</taxon>
        <taxon>Flavobacteriia</taxon>
        <taxon>Flavobacteriales</taxon>
        <taxon>Flavobacteriaceae</taxon>
        <taxon>Tenacibaculum</taxon>
    </lineage>
</organism>
<accession>A0A5S5DVE2</accession>
<dbReference type="InterPro" id="IPR050194">
    <property type="entry name" value="Glycosyltransferase_grp1"/>
</dbReference>
<feature type="domain" description="Glycosyltransferase subfamily 4-like N-terminal" evidence="2">
    <location>
        <begin position="18"/>
        <end position="182"/>
    </location>
</feature>
<dbReference type="PANTHER" id="PTHR45947:SF3">
    <property type="entry name" value="SULFOQUINOVOSYL TRANSFERASE SQD2"/>
    <property type="match status" value="1"/>
</dbReference>